<evidence type="ECO:0000313" key="3">
    <source>
        <dbReference type="Proteomes" id="UP000002139"/>
    </source>
</evidence>
<keyword evidence="1" id="KW-0812">Transmembrane</keyword>
<organism evidence="2 3">
    <name type="scientific">Sorangium cellulosum (strain So ce56)</name>
    <name type="common">Polyangium cellulosum (strain So ce56)</name>
    <dbReference type="NCBI Taxonomy" id="448385"/>
    <lineage>
        <taxon>Bacteria</taxon>
        <taxon>Pseudomonadati</taxon>
        <taxon>Myxococcota</taxon>
        <taxon>Polyangia</taxon>
        <taxon>Polyangiales</taxon>
        <taxon>Polyangiaceae</taxon>
        <taxon>Sorangium</taxon>
    </lineage>
</organism>
<name>A9GCZ6_SORC5</name>
<dbReference type="KEGG" id="scl:sce9117"/>
<accession>A9GCZ6</accession>
<dbReference type="RefSeq" id="WP_012241726.1">
    <property type="nucleotide sequence ID" value="NC_010162.1"/>
</dbReference>
<dbReference type="HOGENOM" id="CLU_3222166_0_0_7"/>
<keyword evidence="3" id="KW-1185">Reference proteome</keyword>
<dbReference type="AlphaFoldDB" id="A9GCZ6"/>
<gene>
    <name evidence="2" type="ordered locus">sce9117</name>
</gene>
<evidence type="ECO:0000256" key="1">
    <source>
        <dbReference type="SAM" id="Phobius"/>
    </source>
</evidence>
<sequence>MLGILALVGIYPMVLTFVALLELGSAVVVSGTAVSGRTAAALRR</sequence>
<reference evidence="2 3" key="1">
    <citation type="journal article" date="2007" name="Nat. Biotechnol.">
        <title>Complete genome sequence of the myxobacterium Sorangium cellulosum.</title>
        <authorList>
            <person name="Schneiker S."/>
            <person name="Perlova O."/>
            <person name="Kaiser O."/>
            <person name="Gerth K."/>
            <person name="Alici A."/>
            <person name="Altmeyer M.O."/>
            <person name="Bartels D."/>
            <person name="Bekel T."/>
            <person name="Beyer S."/>
            <person name="Bode E."/>
            <person name="Bode H.B."/>
            <person name="Bolten C.J."/>
            <person name="Choudhuri J.V."/>
            <person name="Doss S."/>
            <person name="Elnakady Y.A."/>
            <person name="Frank B."/>
            <person name="Gaigalat L."/>
            <person name="Goesmann A."/>
            <person name="Groeger C."/>
            <person name="Gross F."/>
            <person name="Jelsbak L."/>
            <person name="Jelsbak L."/>
            <person name="Kalinowski J."/>
            <person name="Kegler C."/>
            <person name="Knauber T."/>
            <person name="Konietzny S."/>
            <person name="Kopp M."/>
            <person name="Krause L."/>
            <person name="Krug D."/>
            <person name="Linke B."/>
            <person name="Mahmud T."/>
            <person name="Martinez-Arias R."/>
            <person name="McHardy A.C."/>
            <person name="Merai M."/>
            <person name="Meyer F."/>
            <person name="Mormann S."/>
            <person name="Munoz-Dorado J."/>
            <person name="Perez J."/>
            <person name="Pradella S."/>
            <person name="Rachid S."/>
            <person name="Raddatz G."/>
            <person name="Rosenau F."/>
            <person name="Rueckert C."/>
            <person name="Sasse F."/>
            <person name="Scharfe M."/>
            <person name="Schuster S.C."/>
            <person name="Suen G."/>
            <person name="Treuner-Lange A."/>
            <person name="Velicer G.J."/>
            <person name="Vorholter F.-J."/>
            <person name="Weissman K.J."/>
            <person name="Welch R.D."/>
            <person name="Wenzel S.C."/>
            <person name="Whitworth D.E."/>
            <person name="Wilhelm S."/>
            <person name="Wittmann C."/>
            <person name="Bloecker H."/>
            <person name="Puehler A."/>
            <person name="Mueller R."/>
        </authorList>
    </citation>
    <scope>NUCLEOTIDE SEQUENCE [LARGE SCALE GENOMIC DNA]</scope>
    <source>
        <strain evidence="3">So ce56</strain>
    </source>
</reference>
<keyword evidence="1" id="KW-0472">Membrane</keyword>
<feature type="transmembrane region" description="Helical" evidence="1">
    <location>
        <begin position="6"/>
        <end position="34"/>
    </location>
</feature>
<keyword evidence="1" id="KW-1133">Transmembrane helix</keyword>
<evidence type="ECO:0000313" key="2">
    <source>
        <dbReference type="EMBL" id="CAN99290.1"/>
    </source>
</evidence>
<dbReference type="Proteomes" id="UP000002139">
    <property type="component" value="Chromosome"/>
</dbReference>
<protein>
    <submittedName>
        <fullName evidence="2">Membrane protein</fullName>
    </submittedName>
</protein>
<proteinExistence type="predicted"/>
<dbReference type="EMBL" id="AM746676">
    <property type="protein sequence ID" value="CAN99290.1"/>
    <property type="molecule type" value="Genomic_DNA"/>
</dbReference>